<feature type="region of interest" description="Disordered" evidence="1">
    <location>
        <begin position="253"/>
        <end position="305"/>
    </location>
</feature>
<evidence type="ECO:0000313" key="4">
    <source>
        <dbReference type="Proteomes" id="UP000266841"/>
    </source>
</evidence>
<dbReference type="PANTHER" id="PTHR13138">
    <property type="entry name" value="PROTEIN LIN1"/>
    <property type="match status" value="1"/>
</dbReference>
<feature type="compositionally biased region" description="Basic and acidic residues" evidence="1">
    <location>
        <begin position="259"/>
        <end position="270"/>
    </location>
</feature>
<dbReference type="SMART" id="SM00444">
    <property type="entry name" value="GYF"/>
    <property type="match status" value="1"/>
</dbReference>
<evidence type="ECO:0000313" key="3">
    <source>
        <dbReference type="EMBL" id="EJK57462.1"/>
    </source>
</evidence>
<keyword evidence="4" id="KW-1185">Reference proteome</keyword>
<feature type="region of interest" description="Disordered" evidence="1">
    <location>
        <begin position="431"/>
        <end position="477"/>
    </location>
</feature>
<dbReference type="Gene3D" id="3.30.1490.40">
    <property type="match status" value="1"/>
</dbReference>
<dbReference type="Proteomes" id="UP000266841">
    <property type="component" value="Unassembled WGS sequence"/>
</dbReference>
<organism evidence="3 4">
    <name type="scientific">Thalassiosira oceanica</name>
    <name type="common">Marine diatom</name>
    <dbReference type="NCBI Taxonomy" id="159749"/>
    <lineage>
        <taxon>Eukaryota</taxon>
        <taxon>Sar</taxon>
        <taxon>Stramenopiles</taxon>
        <taxon>Ochrophyta</taxon>
        <taxon>Bacillariophyta</taxon>
        <taxon>Coscinodiscophyceae</taxon>
        <taxon>Thalassiosirophycidae</taxon>
        <taxon>Thalassiosirales</taxon>
        <taxon>Thalassiosiraceae</taxon>
        <taxon>Thalassiosira</taxon>
    </lineage>
</organism>
<dbReference type="EMBL" id="AGNL01028132">
    <property type="protein sequence ID" value="EJK57462.1"/>
    <property type="molecule type" value="Genomic_DNA"/>
</dbReference>
<comment type="caution">
    <text evidence="3">The sequence shown here is derived from an EMBL/GenBank/DDBJ whole genome shotgun (WGS) entry which is preliminary data.</text>
</comment>
<feature type="compositionally biased region" description="Basic and acidic residues" evidence="1">
    <location>
        <begin position="295"/>
        <end position="305"/>
    </location>
</feature>
<dbReference type="OMA" id="FEPFNMR"/>
<feature type="compositionally biased region" description="Basic residues" evidence="1">
    <location>
        <begin position="271"/>
        <end position="280"/>
    </location>
</feature>
<name>K0SFR1_THAOC</name>
<dbReference type="InterPro" id="IPR039905">
    <property type="entry name" value="CD2BP2/Lin1"/>
</dbReference>
<feature type="compositionally biased region" description="Basic and acidic residues" evidence="1">
    <location>
        <begin position="113"/>
        <end position="122"/>
    </location>
</feature>
<feature type="compositionally biased region" description="Basic and acidic residues" evidence="1">
    <location>
        <begin position="91"/>
        <end position="105"/>
    </location>
</feature>
<dbReference type="InterPro" id="IPR003169">
    <property type="entry name" value="GYF"/>
</dbReference>
<gene>
    <name evidence="3" type="ORF">THAOC_22490</name>
</gene>
<accession>K0SFR1</accession>
<dbReference type="AlphaFoldDB" id="K0SFR1"/>
<dbReference type="SUPFAM" id="SSF55277">
    <property type="entry name" value="GYF domain"/>
    <property type="match status" value="1"/>
</dbReference>
<dbReference type="PANTHER" id="PTHR13138:SF3">
    <property type="entry name" value="CD2 ANTIGEN CYTOPLASMIC TAIL-BINDING PROTEIN 2"/>
    <property type="match status" value="1"/>
</dbReference>
<feature type="region of interest" description="Disordered" evidence="1">
    <location>
        <begin position="344"/>
        <end position="387"/>
    </location>
</feature>
<dbReference type="eggNOG" id="ENOG502SFEN">
    <property type="taxonomic scope" value="Eukaryota"/>
</dbReference>
<evidence type="ECO:0000256" key="1">
    <source>
        <dbReference type="SAM" id="MobiDB-lite"/>
    </source>
</evidence>
<dbReference type="OrthoDB" id="331341at2759"/>
<feature type="compositionally biased region" description="Low complexity" evidence="1">
    <location>
        <begin position="367"/>
        <end position="384"/>
    </location>
</feature>
<feature type="region of interest" description="Disordered" evidence="1">
    <location>
        <begin position="1"/>
        <end position="229"/>
    </location>
</feature>
<sequence>MNGAKQNANTGILRKKQRGGGASPSKGVKFSTDVEASASMRSHADFASKDNGYDSDEMEDALASGDALSMNLDGDDVEMSDAAVKSLSDIEQAKRERGRVRRSDGEGPDESQFDERHTKDDPGLSLITNSGADVNQYESNAGDNAECPVEAFNMKSESESGLGHFDGDTFVFRQNQKPIDGEEDAWLDGLDGDDKNSGPGGGLDSTEVWKPSSKPSKPQQKKAKYIHDEATTEEIGRRLVTILEGEETVMQALTRHGSSIREMKAREEKLRKKKPKKRKASTTAGGGDQAETDGEELKQLKAGTDRARAVVEELTELADALLFRGETEVYDLKRQDWIHRLKLERKRPAGEDAETAAKKQRHNYFGSSSNAEDNDAKAASAASEPADDEVMWEYRGSADGAIHGPYTSRQMLEWTSCGYFVGESAVDIRKVGSSDEAPSGAKEDQKTDVDDLLADLDDDDDGDEKADTQKAPEGASWMRSDRVDFSLYI</sequence>
<dbReference type="PROSITE" id="PS50829">
    <property type="entry name" value="GYF"/>
    <property type="match status" value="1"/>
</dbReference>
<feature type="domain" description="GYF" evidence="2">
    <location>
        <begin position="389"/>
        <end position="448"/>
    </location>
</feature>
<feature type="compositionally biased region" description="Acidic residues" evidence="1">
    <location>
        <begin position="450"/>
        <end position="464"/>
    </location>
</feature>
<dbReference type="InterPro" id="IPR035445">
    <property type="entry name" value="GYF-like_dom_sf"/>
</dbReference>
<feature type="compositionally biased region" description="Basic and acidic residues" evidence="1">
    <location>
        <begin position="42"/>
        <end position="52"/>
    </location>
</feature>
<protein>
    <recommendedName>
        <fullName evidence="2">GYF domain-containing protein</fullName>
    </recommendedName>
</protein>
<feature type="compositionally biased region" description="Polar residues" evidence="1">
    <location>
        <begin position="126"/>
        <end position="142"/>
    </location>
</feature>
<dbReference type="Pfam" id="PF02213">
    <property type="entry name" value="GYF"/>
    <property type="match status" value="1"/>
</dbReference>
<feature type="compositionally biased region" description="Polar residues" evidence="1">
    <location>
        <begin position="1"/>
        <end position="10"/>
    </location>
</feature>
<evidence type="ECO:0000259" key="2">
    <source>
        <dbReference type="PROSITE" id="PS50829"/>
    </source>
</evidence>
<dbReference type="GO" id="GO:0005682">
    <property type="term" value="C:U5 snRNP"/>
    <property type="evidence" value="ECO:0007669"/>
    <property type="project" value="InterPro"/>
</dbReference>
<reference evidence="3 4" key="1">
    <citation type="journal article" date="2012" name="Genome Biol.">
        <title>Genome and low-iron response of an oceanic diatom adapted to chronic iron limitation.</title>
        <authorList>
            <person name="Lommer M."/>
            <person name="Specht M."/>
            <person name="Roy A.S."/>
            <person name="Kraemer L."/>
            <person name="Andreson R."/>
            <person name="Gutowska M.A."/>
            <person name="Wolf J."/>
            <person name="Bergner S.V."/>
            <person name="Schilhabel M.B."/>
            <person name="Klostermeier U.C."/>
            <person name="Beiko R.G."/>
            <person name="Rosenstiel P."/>
            <person name="Hippler M."/>
            <person name="Laroche J."/>
        </authorList>
    </citation>
    <scope>NUCLEOTIDE SEQUENCE [LARGE SCALE GENOMIC DNA]</scope>
    <source>
        <strain evidence="3 4">CCMP1005</strain>
    </source>
</reference>
<proteinExistence type="predicted"/>